<protein>
    <submittedName>
        <fullName evidence="5">AraC family transcriptional regulator</fullName>
    </submittedName>
</protein>
<dbReference type="EMBL" id="CP035232">
    <property type="protein sequence ID" value="QAT63885.1"/>
    <property type="molecule type" value="Genomic_DNA"/>
</dbReference>
<dbReference type="InterPro" id="IPR009057">
    <property type="entry name" value="Homeodomain-like_sf"/>
</dbReference>
<dbReference type="InterPro" id="IPR020449">
    <property type="entry name" value="Tscrpt_reg_AraC-type_HTH"/>
</dbReference>
<proteinExistence type="predicted"/>
<dbReference type="GeneID" id="82851494"/>
<dbReference type="SMART" id="SM00871">
    <property type="entry name" value="AraC_E_bind"/>
    <property type="match status" value="1"/>
</dbReference>
<dbReference type="Proteomes" id="UP000288675">
    <property type="component" value="Chromosome"/>
</dbReference>
<dbReference type="Pfam" id="PF06445">
    <property type="entry name" value="GyrI-like"/>
    <property type="match status" value="1"/>
</dbReference>
<evidence type="ECO:0000256" key="3">
    <source>
        <dbReference type="ARBA" id="ARBA00023163"/>
    </source>
</evidence>
<dbReference type="SUPFAM" id="SSF46689">
    <property type="entry name" value="Homeodomain-like"/>
    <property type="match status" value="2"/>
</dbReference>
<dbReference type="PROSITE" id="PS01124">
    <property type="entry name" value="HTH_ARAC_FAMILY_2"/>
    <property type="match status" value="1"/>
</dbReference>
<name>A0AAJ4D117_9BACI</name>
<dbReference type="AlphaFoldDB" id="A0AAJ4D117"/>
<dbReference type="InterPro" id="IPR018060">
    <property type="entry name" value="HTH_AraC"/>
</dbReference>
<evidence type="ECO:0000313" key="6">
    <source>
        <dbReference type="Proteomes" id="UP000288675"/>
    </source>
</evidence>
<keyword evidence="1" id="KW-0805">Transcription regulation</keyword>
<evidence type="ECO:0000256" key="2">
    <source>
        <dbReference type="ARBA" id="ARBA00023125"/>
    </source>
</evidence>
<dbReference type="InterPro" id="IPR011256">
    <property type="entry name" value="Reg_factor_effector_dom_sf"/>
</dbReference>
<evidence type="ECO:0000256" key="1">
    <source>
        <dbReference type="ARBA" id="ARBA00023015"/>
    </source>
</evidence>
<dbReference type="InterPro" id="IPR018062">
    <property type="entry name" value="HTH_AraC-typ_CS"/>
</dbReference>
<dbReference type="InterPro" id="IPR029442">
    <property type="entry name" value="GyrI-like"/>
</dbReference>
<dbReference type="PRINTS" id="PR00032">
    <property type="entry name" value="HTHARAC"/>
</dbReference>
<dbReference type="PROSITE" id="PS00041">
    <property type="entry name" value="HTH_ARAC_FAMILY_1"/>
    <property type="match status" value="1"/>
</dbReference>
<dbReference type="Pfam" id="PF12833">
    <property type="entry name" value="HTH_18"/>
    <property type="match status" value="1"/>
</dbReference>
<dbReference type="RefSeq" id="WP_046130937.1">
    <property type="nucleotide sequence ID" value="NZ_CP035232.1"/>
</dbReference>
<dbReference type="GO" id="GO:0003700">
    <property type="term" value="F:DNA-binding transcription factor activity"/>
    <property type="evidence" value="ECO:0007669"/>
    <property type="project" value="InterPro"/>
</dbReference>
<dbReference type="SMART" id="SM00342">
    <property type="entry name" value="HTH_ARAC"/>
    <property type="match status" value="1"/>
</dbReference>
<dbReference type="InterPro" id="IPR010499">
    <property type="entry name" value="AraC_E-bd"/>
</dbReference>
<dbReference type="PANTHER" id="PTHR47504">
    <property type="entry name" value="RIGHT ORIGIN-BINDING PROTEIN"/>
    <property type="match status" value="1"/>
</dbReference>
<accession>A0AAJ4D117</accession>
<dbReference type="PANTHER" id="PTHR47504:SF5">
    <property type="entry name" value="RIGHT ORIGIN-BINDING PROTEIN"/>
    <property type="match status" value="1"/>
</dbReference>
<keyword evidence="2" id="KW-0238">DNA-binding</keyword>
<dbReference type="KEGG" id="bgy:BGLY_0421"/>
<dbReference type="InterPro" id="IPR050959">
    <property type="entry name" value="MarA-like"/>
</dbReference>
<gene>
    <name evidence="5" type="ORF">EQZ20_02255</name>
</gene>
<sequence>MEVVNRLADSIDFIEQNLDKELRHEDIAKIACCSKFHFQRMFYMLTGSTLADYIRKRRLTVAAQELASSDAKVIDVALKYGYNTPESFSKAFSKLHGMSPSQAREKGRTLKAFPRLSFQIQIKGAEDMNYKIVQKESFHIMGKAIQTNVSMEQNKVEIPAFWDELNRNGFTESLKPFAGPLGFLGVCMDFSEQADTFTYVIGVEKTTEDLPEGCIVKEVPALTWAVFDAAGPVNPTVQATWERIFSEWFAATGYEHADVPELETYPVDGNILAEDHVTQIWIPIVKKR</sequence>
<reference evidence="5 6" key="1">
    <citation type="submission" date="2019-01" db="EMBL/GenBank/DDBJ databases">
        <title>Genome sequence of Bacillus glycinifermentans SRCM103574.</title>
        <authorList>
            <person name="Kong H.-J."/>
            <person name="Jeong S.-Y."/>
            <person name="Jeong D.-Y."/>
        </authorList>
    </citation>
    <scope>NUCLEOTIDE SEQUENCE [LARGE SCALE GENOMIC DNA]</scope>
    <source>
        <strain evidence="5 6">SRCM103574</strain>
    </source>
</reference>
<feature type="domain" description="HTH araC/xylS-type" evidence="4">
    <location>
        <begin position="8"/>
        <end position="106"/>
    </location>
</feature>
<keyword evidence="3" id="KW-0804">Transcription</keyword>
<dbReference type="Gene3D" id="3.20.80.10">
    <property type="entry name" value="Regulatory factor, effector binding domain"/>
    <property type="match status" value="1"/>
</dbReference>
<dbReference type="Gene3D" id="1.10.10.60">
    <property type="entry name" value="Homeodomain-like"/>
    <property type="match status" value="2"/>
</dbReference>
<organism evidence="5 6">
    <name type="scientific">Bacillus glycinifermentans</name>
    <dbReference type="NCBI Taxonomy" id="1664069"/>
    <lineage>
        <taxon>Bacteria</taxon>
        <taxon>Bacillati</taxon>
        <taxon>Bacillota</taxon>
        <taxon>Bacilli</taxon>
        <taxon>Bacillales</taxon>
        <taxon>Bacillaceae</taxon>
        <taxon>Bacillus</taxon>
    </lineage>
</organism>
<dbReference type="GO" id="GO:0043565">
    <property type="term" value="F:sequence-specific DNA binding"/>
    <property type="evidence" value="ECO:0007669"/>
    <property type="project" value="InterPro"/>
</dbReference>
<evidence type="ECO:0000259" key="4">
    <source>
        <dbReference type="PROSITE" id="PS01124"/>
    </source>
</evidence>
<dbReference type="SUPFAM" id="SSF55136">
    <property type="entry name" value="Probable bacterial effector-binding domain"/>
    <property type="match status" value="1"/>
</dbReference>
<evidence type="ECO:0000313" key="5">
    <source>
        <dbReference type="EMBL" id="QAT63885.1"/>
    </source>
</evidence>